<dbReference type="AlphaFoldDB" id="A0AA35VKT7"/>
<evidence type="ECO:0000313" key="3">
    <source>
        <dbReference type="Proteomes" id="UP001177003"/>
    </source>
</evidence>
<gene>
    <name evidence="2" type="ORF">LSALG_LOCUS5495</name>
</gene>
<name>A0AA35VKT7_LACSI</name>
<proteinExistence type="predicted"/>
<feature type="region of interest" description="Disordered" evidence="1">
    <location>
        <begin position="27"/>
        <end position="53"/>
    </location>
</feature>
<evidence type="ECO:0000313" key="2">
    <source>
        <dbReference type="EMBL" id="CAI9264862.1"/>
    </source>
</evidence>
<keyword evidence="3" id="KW-1185">Reference proteome</keyword>
<feature type="compositionally biased region" description="Low complexity" evidence="1">
    <location>
        <begin position="36"/>
        <end position="45"/>
    </location>
</feature>
<dbReference type="EMBL" id="OX465086">
    <property type="protein sequence ID" value="CAI9264862.1"/>
    <property type="molecule type" value="Genomic_DNA"/>
</dbReference>
<accession>A0AA35VKT7</accession>
<evidence type="ECO:0000256" key="1">
    <source>
        <dbReference type="SAM" id="MobiDB-lite"/>
    </source>
</evidence>
<protein>
    <submittedName>
        <fullName evidence="2">Uncharacterized protein</fullName>
    </submittedName>
</protein>
<dbReference type="Proteomes" id="UP001177003">
    <property type="component" value="Chromosome 0"/>
</dbReference>
<sequence>MMDEAACKPSEIPQNLICPMISLETAITPISPPPQTTSTTSEAPPSGSPPPSLAIVAPSITTHIPITTLNSVTPPLLTTADPILLSHLVYRCFFPTLAD</sequence>
<organism evidence="2 3">
    <name type="scientific">Lactuca saligna</name>
    <name type="common">Willowleaf lettuce</name>
    <dbReference type="NCBI Taxonomy" id="75948"/>
    <lineage>
        <taxon>Eukaryota</taxon>
        <taxon>Viridiplantae</taxon>
        <taxon>Streptophyta</taxon>
        <taxon>Embryophyta</taxon>
        <taxon>Tracheophyta</taxon>
        <taxon>Spermatophyta</taxon>
        <taxon>Magnoliopsida</taxon>
        <taxon>eudicotyledons</taxon>
        <taxon>Gunneridae</taxon>
        <taxon>Pentapetalae</taxon>
        <taxon>asterids</taxon>
        <taxon>campanulids</taxon>
        <taxon>Asterales</taxon>
        <taxon>Asteraceae</taxon>
        <taxon>Cichorioideae</taxon>
        <taxon>Cichorieae</taxon>
        <taxon>Lactucinae</taxon>
        <taxon>Lactuca</taxon>
    </lineage>
</organism>
<reference evidence="2" key="1">
    <citation type="submission" date="2023-04" db="EMBL/GenBank/DDBJ databases">
        <authorList>
            <person name="Vijverberg K."/>
            <person name="Xiong W."/>
            <person name="Schranz E."/>
        </authorList>
    </citation>
    <scope>NUCLEOTIDE SEQUENCE</scope>
</reference>